<feature type="region of interest" description="Disordered" evidence="1">
    <location>
        <begin position="1"/>
        <end position="25"/>
    </location>
</feature>
<gene>
    <name evidence="2" type="ORF">NPIL_275241</name>
</gene>
<reference evidence="2" key="1">
    <citation type="submission" date="2020-08" db="EMBL/GenBank/DDBJ databases">
        <title>Multicomponent nature underlies the extraordinary mechanical properties of spider dragline silk.</title>
        <authorList>
            <person name="Kono N."/>
            <person name="Nakamura H."/>
            <person name="Mori M."/>
            <person name="Yoshida Y."/>
            <person name="Ohtoshi R."/>
            <person name="Malay A.D."/>
            <person name="Moran D.A.P."/>
            <person name="Tomita M."/>
            <person name="Numata K."/>
            <person name="Arakawa K."/>
        </authorList>
    </citation>
    <scope>NUCLEOTIDE SEQUENCE</scope>
</reference>
<name>A0A8X6UV91_NEPPI</name>
<keyword evidence="3" id="KW-1185">Reference proteome</keyword>
<organism evidence="2 3">
    <name type="scientific">Nephila pilipes</name>
    <name type="common">Giant wood spider</name>
    <name type="synonym">Nephila maculata</name>
    <dbReference type="NCBI Taxonomy" id="299642"/>
    <lineage>
        <taxon>Eukaryota</taxon>
        <taxon>Metazoa</taxon>
        <taxon>Ecdysozoa</taxon>
        <taxon>Arthropoda</taxon>
        <taxon>Chelicerata</taxon>
        <taxon>Arachnida</taxon>
        <taxon>Araneae</taxon>
        <taxon>Araneomorphae</taxon>
        <taxon>Entelegynae</taxon>
        <taxon>Araneoidea</taxon>
        <taxon>Nephilidae</taxon>
        <taxon>Nephila</taxon>
    </lineage>
</organism>
<accession>A0A8X6UV91</accession>
<comment type="caution">
    <text evidence="2">The sequence shown here is derived from an EMBL/GenBank/DDBJ whole genome shotgun (WGS) entry which is preliminary data.</text>
</comment>
<evidence type="ECO:0000313" key="2">
    <source>
        <dbReference type="EMBL" id="GFU47030.1"/>
    </source>
</evidence>
<evidence type="ECO:0000256" key="1">
    <source>
        <dbReference type="SAM" id="MobiDB-lite"/>
    </source>
</evidence>
<evidence type="ECO:0000313" key="3">
    <source>
        <dbReference type="Proteomes" id="UP000887013"/>
    </source>
</evidence>
<protein>
    <submittedName>
        <fullName evidence="2">Uncharacterized protein</fullName>
    </submittedName>
</protein>
<dbReference type="EMBL" id="BMAW01037111">
    <property type="protein sequence ID" value="GFU47030.1"/>
    <property type="molecule type" value="Genomic_DNA"/>
</dbReference>
<proteinExistence type="predicted"/>
<dbReference type="AlphaFoldDB" id="A0A8X6UV91"/>
<sequence>MSGIRSHSRSDLGLLSKSRPDNMTMTKPIEEVQMAVELQESKPKCHTCNSAVQKGGILSSGLNNIKCCSFRWKISHQV</sequence>
<dbReference type="Proteomes" id="UP000887013">
    <property type="component" value="Unassembled WGS sequence"/>
</dbReference>